<dbReference type="InterPro" id="IPR037069">
    <property type="entry name" value="AcylCoA_DH/ox_N_sf"/>
</dbReference>
<feature type="compositionally biased region" description="Pro residues" evidence="1">
    <location>
        <begin position="375"/>
        <end position="396"/>
    </location>
</feature>
<protein>
    <submittedName>
        <fullName evidence="3">Cyclase</fullName>
    </submittedName>
</protein>
<dbReference type="InterPro" id="IPR009100">
    <property type="entry name" value="AcylCoA_DH/oxidase_NM_dom_sf"/>
</dbReference>
<sequence>MDCDRSILDITNSFLLQEVAPKANEIDSNPQALYQALQGLGKLGLLALRGEKQLSEATFGDFQELIARYSGALAFVQTQHQSAAAMLSTSNNSTLKQAYLKRMSNGEVLIGVGFSQLRRQGEPLTLAVPVAGGYQLDGIVPWVTGWNLFQHFIIAATLPDGSAVFGIVPFVQTSQKSRGEITFTAPAQLAAMTSSNTVSATLTRWFLPQEQVVFIKPPGWIHESSKNNILRATFLATGCAFAGLDIIEAAKENKSLPFINDAFDSLLQELTKCRTVIRQAQQKSIGTAERLQMRAWAIDLATRIAHAAVTVSSGTANYMHHPAQRVYREALVFTVTGQTAAVMEATLQRLMRGQGDKEDKEDKGDKEDSIFSFSPPSPPSPLSPLSPPSPHPPLSPSPYSRVIHLSHTIDTDILQWQGDPPVEFDTVAELEKDGYYLRRFSLGEHSATHINAPKSFHNFGVGIDKYSAESLVVSAVVIDIRVQTAVNFDYVLTVADVLAWEEEYGKIPAKSVVILYTGWQEKWRDKNAFFNQDAQGSLHFPGFGSDATQFLLNERQIAGVGIDTHGVDSGQDTSFAINRLVLEKPRLVLENLTNLDQLPPRGAMLAIAPLLLQNGSGSPVGVLALVP</sequence>
<evidence type="ECO:0000256" key="1">
    <source>
        <dbReference type="SAM" id="MobiDB-lite"/>
    </source>
</evidence>
<dbReference type="Gene3D" id="3.50.30.50">
    <property type="entry name" value="Putative cyclase"/>
    <property type="match status" value="1"/>
</dbReference>
<dbReference type="PANTHER" id="PTHR31118">
    <property type="entry name" value="CYCLASE-LIKE PROTEIN 2"/>
    <property type="match status" value="1"/>
</dbReference>
<keyword evidence="4" id="KW-1185">Reference proteome</keyword>
<dbReference type="Gene3D" id="2.40.110.10">
    <property type="entry name" value="Butyryl-CoA Dehydrogenase, subunit A, domain 2"/>
    <property type="match status" value="1"/>
</dbReference>
<dbReference type="Gene3D" id="1.20.140.10">
    <property type="entry name" value="Butyryl-CoA Dehydrogenase, subunit A, domain 3"/>
    <property type="match status" value="1"/>
</dbReference>
<name>A0A846HKR5_9CYAN</name>
<evidence type="ECO:0000313" key="4">
    <source>
        <dbReference type="Proteomes" id="UP000031549"/>
    </source>
</evidence>
<feature type="region of interest" description="Disordered" evidence="1">
    <location>
        <begin position="351"/>
        <end position="399"/>
    </location>
</feature>
<dbReference type="GO" id="GO:0050660">
    <property type="term" value="F:flavin adenine dinucleotide binding"/>
    <property type="evidence" value="ECO:0007669"/>
    <property type="project" value="InterPro"/>
</dbReference>
<dbReference type="Pfam" id="PF04199">
    <property type="entry name" value="Cyclase"/>
    <property type="match status" value="1"/>
</dbReference>
<dbReference type="Pfam" id="PF02771">
    <property type="entry name" value="Acyl-CoA_dh_N"/>
    <property type="match status" value="1"/>
</dbReference>
<dbReference type="SUPFAM" id="SSF102198">
    <property type="entry name" value="Putative cyclase"/>
    <property type="match status" value="1"/>
</dbReference>
<feature type="domain" description="Acyl-CoA dehydrogenase/oxidase N-terminal" evidence="2">
    <location>
        <begin position="6"/>
        <end position="107"/>
    </location>
</feature>
<dbReference type="SUPFAM" id="SSF47203">
    <property type="entry name" value="Acyl-CoA dehydrogenase C-terminal domain-like"/>
    <property type="match status" value="1"/>
</dbReference>
<evidence type="ECO:0000313" key="3">
    <source>
        <dbReference type="EMBL" id="NEU76741.1"/>
    </source>
</evidence>
<evidence type="ECO:0000259" key="2">
    <source>
        <dbReference type="Pfam" id="PF02771"/>
    </source>
</evidence>
<organism evidence="3 4">
    <name type="scientific">Hassallia byssoidea VB512170</name>
    <dbReference type="NCBI Taxonomy" id="1304833"/>
    <lineage>
        <taxon>Bacteria</taxon>
        <taxon>Bacillati</taxon>
        <taxon>Cyanobacteriota</taxon>
        <taxon>Cyanophyceae</taxon>
        <taxon>Nostocales</taxon>
        <taxon>Tolypothrichaceae</taxon>
        <taxon>Hassallia</taxon>
    </lineage>
</organism>
<dbReference type="Proteomes" id="UP000031549">
    <property type="component" value="Unassembled WGS sequence"/>
</dbReference>
<dbReference type="SUPFAM" id="SSF56645">
    <property type="entry name" value="Acyl-CoA dehydrogenase NM domain-like"/>
    <property type="match status" value="1"/>
</dbReference>
<accession>A0A846HKR5</accession>
<dbReference type="InterPro" id="IPR013786">
    <property type="entry name" value="AcylCoA_DH/ox_N"/>
</dbReference>
<gene>
    <name evidence="3" type="ORF">PI95_030595</name>
</gene>
<dbReference type="InterPro" id="IPR007325">
    <property type="entry name" value="KFase/CYL"/>
</dbReference>
<feature type="compositionally biased region" description="Basic and acidic residues" evidence="1">
    <location>
        <begin position="354"/>
        <end position="369"/>
    </location>
</feature>
<dbReference type="InterPro" id="IPR037175">
    <property type="entry name" value="KFase_sf"/>
</dbReference>
<proteinExistence type="predicted"/>
<dbReference type="GO" id="GO:0004061">
    <property type="term" value="F:arylformamidase activity"/>
    <property type="evidence" value="ECO:0007669"/>
    <property type="project" value="InterPro"/>
</dbReference>
<dbReference type="Gene3D" id="1.10.540.10">
    <property type="entry name" value="Acyl-CoA dehydrogenase/oxidase, N-terminal domain"/>
    <property type="match status" value="1"/>
</dbReference>
<dbReference type="GO" id="GO:0016627">
    <property type="term" value="F:oxidoreductase activity, acting on the CH-CH group of donors"/>
    <property type="evidence" value="ECO:0007669"/>
    <property type="project" value="InterPro"/>
</dbReference>
<dbReference type="EMBL" id="JTCM02000129">
    <property type="protein sequence ID" value="NEU76741.1"/>
    <property type="molecule type" value="Genomic_DNA"/>
</dbReference>
<dbReference type="GO" id="GO:0019441">
    <property type="term" value="P:L-tryptophan catabolic process to kynurenine"/>
    <property type="evidence" value="ECO:0007669"/>
    <property type="project" value="InterPro"/>
</dbReference>
<comment type="caution">
    <text evidence="3">The sequence shown here is derived from an EMBL/GenBank/DDBJ whole genome shotgun (WGS) entry which is preliminary data.</text>
</comment>
<dbReference type="AlphaFoldDB" id="A0A846HKR5"/>
<dbReference type="PANTHER" id="PTHR31118:SF12">
    <property type="entry name" value="CYCLASE-LIKE PROTEIN 2"/>
    <property type="match status" value="1"/>
</dbReference>
<dbReference type="RefSeq" id="WP_039737197.1">
    <property type="nucleotide sequence ID" value="NZ_JTCM02000129.1"/>
</dbReference>
<dbReference type="InterPro" id="IPR036250">
    <property type="entry name" value="AcylCo_DH-like_C"/>
</dbReference>
<reference evidence="3 4" key="1">
    <citation type="journal article" date="2015" name="Genome Announc.">
        <title>Draft Genome Sequence of Cyanobacterium Hassallia byssoidea Strain VB512170, Isolated from Monuments in India.</title>
        <authorList>
            <person name="Singh D."/>
            <person name="Chandrababunaidu M.M."/>
            <person name="Panda A."/>
            <person name="Sen D."/>
            <person name="Bhattacharyya S."/>
            <person name="Adhikary S.P."/>
            <person name="Tripathy S."/>
        </authorList>
    </citation>
    <scope>NUCLEOTIDE SEQUENCE [LARGE SCALE GENOMIC DNA]</scope>
    <source>
        <strain evidence="3 4">VB512170</strain>
    </source>
</reference>
<dbReference type="InterPro" id="IPR046373">
    <property type="entry name" value="Acyl-CoA_Oxase/DH_mid-dom_sf"/>
</dbReference>